<dbReference type="Pfam" id="PF14343">
    <property type="entry name" value="PrcB_C"/>
    <property type="match status" value="1"/>
</dbReference>
<dbReference type="Proteomes" id="UP000198534">
    <property type="component" value="Unassembled WGS sequence"/>
</dbReference>
<evidence type="ECO:0000313" key="4">
    <source>
        <dbReference type="Proteomes" id="UP000198534"/>
    </source>
</evidence>
<sequence>MKVLRMGFTFLTASVIALGFQTGAFAATEKVPAPSNHQVKKATNYQEESSRYDLPLSVQEEIDVLLAKQEKGLSSIKADGRTYVILSFGPRPSSGYTFDIEQFTQWGSDIYITTHETPPADGQIINFPITNPITVLSIEGEQDLNFYWSAH</sequence>
<organism evidence="3 4">
    <name type="scientific">Marininema mesophilum</name>
    <dbReference type="NCBI Taxonomy" id="1048340"/>
    <lineage>
        <taxon>Bacteria</taxon>
        <taxon>Bacillati</taxon>
        <taxon>Bacillota</taxon>
        <taxon>Bacilli</taxon>
        <taxon>Bacillales</taxon>
        <taxon>Thermoactinomycetaceae</taxon>
        <taxon>Marininema</taxon>
    </lineage>
</organism>
<feature type="domain" description="PrcB C-terminal" evidence="2">
    <location>
        <begin position="82"/>
        <end position="139"/>
    </location>
</feature>
<evidence type="ECO:0000313" key="3">
    <source>
        <dbReference type="EMBL" id="SDX23736.1"/>
    </source>
</evidence>
<evidence type="ECO:0000256" key="1">
    <source>
        <dbReference type="SAM" id="SignalP"/>
    </source>
</evidence>
<keyword evidence="4" id="KW-1185">Reference proteome</keyword>
<evidence type="ECO:0000259" key="2">
    <source>
        <dbReference type="Pfam" id="PF14343"/>
    </source>
</evidence>
<dbReference type="InterPro" id="IPR025748">
    <property type="entry name" value="PrcB_C_dom"/>
</dbReference>
<name>A0A1H3A274_9BACL</name>
<dbReference type="RefSeq" id="WP_091741311.1">
    <property type="nucleotide sequence ID" value="NZ_FNNQ01000012.1"/>
</dbReference>
<gene>
    <name evidence="3" type="ORF">SAMN05444487_11299</name>
</gene>
<protein>
    <submittedName>
        <fullName evidence="3">PrcB C-terminal</fullName>
    </submittedName>
</protein>
<accession>A0A1H3A274</accession>
<feature type="signal peptide" evidence="1">
    <location>
        <begin position="1"/>
        <end position="26"/>
    </location>
</feature>
<dbReference type="OrthoDB" id="2476445at2"/>
<feature type="chain" id="PRO_5011501779" evidence="1">
    <location>
        <begin position="27"/>
        <end position="151"/>
    </location>
</feature>
<dbReference type="AlphaFoldDB" id="A0A1H3A274"/>
<dbReference type="EMBL" id="FNNQ01000012">
    <property type="protein sequence ID" value="SDX23736.1"/>
    <property type="molecule type" value="Genomic_DNA"/>
</dbReference>
<proteinExistence type="predicted"/>
<reference evidence="3 4" key="1">
    <citation type="submission" date="2016-10" db="EMBL/GenBank/DDBJ databases">
        <authorList>
            <person name="de Groot N.N."/>
        </authorList>
    </citation>
    <scope>NUCLEOTIDE SEQUENCE [LARGE SCALE GENOMIC DNA]</scope>
    <source>
        <strain evidence="3 4">DSM 45610</strain>
    </source>
</reference>
<keyword evidence="1" id="KW-0732">Signal</keyword>